<evidence type="ECO:0000256" key="7">
    <source>
        <dbReference type="ARBA" id="ARBA00023136"/>
    </source>
</evidence>
<evidence type="ECO:0000256" key="3">
    <source>
        <dbReference type="ARBA" id="ARBA00022448"/>
    </source>
</evidence>
<sequence length="362" mass="35881">MTATPARTPARIPGRAAAAFRGRRWTLPLAGAAGLALLCLSAAAAITVGPADIRVGDVWSTVAAHLGAGATELSPIRDGIVWNLRLPRTLLAAVCGAGLAVCGVVMQSLLRNPLADPFVLGVSSGASTGAVAVVVLGAGGGALSVTGGAFVGAVGSFALVLLLSHTLGGSTDRVVLAGVAAMQLFSALTSFVVMTAADAETTRGVLFWLLGSLAGASWTDVAVCGAVLAAALLLCGGHARTLDAFAFGEDAAAALGVAVTRTRLVLLTVTALLTAVLVSAAGAIGFVGLVLPHAARALAGPGHARLLPVTALAGAVFLVWADTLARTVLEPQEVPVGVVTSLIGVPAFVLVLYRTRSAGSGR</sequence>
<dbReference type="PANTHER" id="PTHR30472">
    <property type="entry name" value="FERRIC ENTEROBACTIN TRANSPORT SYSTEM PERMEASE PROTEIN"/>
    <property type="match status" value="1"/>
</dbReference>
<dbReference type="InterPro" id="IPR000522">
    <property type="entry name" value="ABC_transptr_permease_BtuC"/>
</dbReference>
<feature type="transmembrane region" description="Helical" evidence="8">
    <location>
        <begin position="303"/>
        <end position="322"/>
    </location>
</feature>
<comment type="similarity">
    <text evidence="2">Belongs to the binding-protein-dependent transport system permease family. FecCD subfamily.</text>
</comment>
<evidence type="ECO:0000313" key="9">
    <source>
        <dbReference type="EMBL" id="GAA3895156.1"/>
    </source>
</evidence>
<feature type="transmembrane region" description="Helical" evidence="8">
    <location>
        <begin position="174"/>
        <end position="194"/>
    </location>
</feature>
<dbReference type="Proteomes" id="UP001501000">
    <property type="component" value="Unassembled WGS sequence"/>
</dbReference>
<evidence type="ECO:0000256" key="1">
    <source>
        <dbReference type="ARBA" id="ARBA00004651"/>
    </source>
</evidence>
<comment type="subcellular location">
    <subcellularLocation>
        <location evidence="1">Cell membrane</location>
        <topology evidence="1">Multi-pass membrane protein</topology>
    </subcellularLocation>
</comment>
<evidence type="ECO:0000256" key="5">
    <source>
        <dbReference type="ARBA" id="ARBA00022692"/>
    </source>
</evidence>
<dbReference type="RefSeq" id="WP_345277577.1">
    <property type="nucleotide sequence ID" value="NZ_BAABAJ010000001.1"/>
</dbReference>
<feature type="transmembrane region" description="Helical" evidence="8">
    <location>
        <begin position="334"/>
        <end position="353"/>
    </location>
</feature>
<feature type="transmembrane region" description="Helical" evidence="8">
    <location>
        <begin position="117"/>
        <end position="136"/>
    </location>
</feature>
<dbReference type="SUPFAM" id="SSF81345">
    <property type="entry name" value="ABC transporter involved in vitamin B12 uptake, BtuC"/>
    <property type="match status" value="1"/>
</dbReference>
<name>A0ABP7L9Z4_9ACTN</name>
<evidence type="ECO:0000256" key="4">
    <source>
        <dbReference type="ARBA" id="ARBA00022475"/>
    </source>
</evidence>
<reference evidence="10" key="1">
    <citation type="journal article" date="2019" name="Int. J. Syst. Evol. Microbiol.">
        <title>The Global Catalogue of Microorganisms (GCM) 10K type strain sequencing project: providing services to taxonomists for standard genome sequencing and annotation.</title>
        <authorList>
            <consortium name="The Broad Institute Genomics Platform"/>
            <consortium name="The Broad Institute Genome Sequencing Center for Infectious Disease"/>
            <person name="Wu L."/>
            <person name="Ma J."/>
        </authorList>
    </citation>
    <scope>NUCLEOTIDE SEQUENCE [LARGE SCALE GENOMIC DNA]</scope>
    <source>
        <strain evidence="10">JCM 16956</strain>
    </source>
</reference>
<keyword evidence="6 8" id="KW-1133">Transmembrane helix</keyword>
<feature type="transmembrane region" description="Helical" evidence="8">
    <location>
        <begin position="90"/>
        <end position="110"/>
    </location>
</feature>
<dbReference type="PANTHER" id="PTHR30472:SF67">
    <property type="entry name" value="PERMEASE OF ABC TRANSPORTER-RELATED"/>
    <property type="match status" value="1"/>
</dbReference>
<dbReference type="Gene3D" id="1.10.3470.10">
    <property type="entry name" value="ABC transporter involved in vitamin B12 uptake, BtuC"/>
    <property type="match status" value="1"/>
</dbReference>
<evidence type="ECO:0000256" key="8">
    <source>
        <dbReference type="SAM" id="Phobius"/>
    </source>
</evidence>
<keyword evidence="10" id="KW-1185">Reference proteome</keyword>
<feature type="transmembrane region" description="Helical" evidence="8">
    <location>
        <begin position="142"/>
        <end position="162"/>
    </location>
</feature>
<keyword evidence="7 8" id="KW-0472">Membrane</keyword>
<evidence type="ECO:0000256" key="6">
    <source>
        <dbReference type="ARBA" id="ARBA00022989"/>
    </source>
</evidence>
<keyword evidence="4" id="KW-1003">Cell membrane</keyword>
<dbReference type="EMBL" id="BAABAJ010000001">
    <property type="protein sequence ID" value="GAA3895156.1"/>
    <property type="molecule type" value="Genomic_DNA"/>
</dbReference>
<proteinExistence type="inferred from homology"/>
<dbReference type="InterPro" id="IPR037294">
    <property type="entry name" value="ABC_BtuC-like"/>
</dbReference>
<feature type="transmembrane region" description="Helical" evidence="8">
    <location>
        <begin position="206"/>
        <end position="234"/>
    </location>
</feature>
<gene>
    <name evidence="9" type="ORF">GCM10022244_01220</name>
</gene>
<evidence type="ECO:0000313" key="10">
    <source>
        <dbReference type="Proteomes" id="UP001501000"/>
    </source>
</evidence>
<keyword evidence="3" id="KW-0813">Transport</keyword>
<organism evidence="9 10">
    <name type="scientific">Streptomyces gulbargensis</name>
    <dbReference type="NCBI Taxonomy" id="364901"/>
    <lineage>
        <taxon>Bacteria</taxon>
        <taxon>Bacillati</taxon>
        <taxon>Actinomycetota</taxon>
        <taxon>Actinomycetes</taxon>
        <taxon>Kitasatosporales</taxon>
        <taxon>Streptomycetaceae</taxon>
        <taxon>Streptomyces</taxon>
    </lineage>
</organism>
<comment type="caution">
    <text evidence="9">The sequence shown here is derived from an EMBL/GenBank/DDBJ whole genome shotgun (WGS) entry which is preliminary data.</text>
</comment>
<protein>
    <submittedName>
        <fullName evidence="9">Iron chelate uptake ABC transporter family permease subunit</fullName>
    </submittedName>
</protein>
<feature type="transmembrane region" description="Helical" evidence="8">
    <location>
        <begin position="265"/>
        <end position="291"/>
    </location>
</feature>
<dbReference type="Pfam" id="PF01032">
    <property type="entry name" value="FecCD"/>
    <property type="match status" value="1"/>
</dbReference>
<keyword evidence="5 8" id="KW-0812">Transmembrane</keyword>
<dbReference type="CDD" id="cd06550">
    <property type="entry name" value="TM_ABC_iron-siderophores_like"/>
    <property type="match status" value="1"/>
</dbReference>
<evidence type="ECO:0000256" key="2">
    <source>
        <dbReference type="ARBA" id="ARBA00007935"/>
    </source>
</evidence>
<accession>A0ABP7L9Z4</accession>